<evidence type="ECO:0000313" key="1">
    <source>
        <dbReference type="EMBL" id="ODP28630.1"/>
    </source>
</evidence>
<gene>
    <name evidence="1" type="ORF">PTI45_01925</name>
</gene>
<accession>A0A1E3L6N3</accession>
<evidence type="ECO:0000313" key="2">
    <source>
        <dbReference type="Proteomes" id="UP000094578"/>
    </source>
</evidence>
<dbReference type="STRING" id="1886670.PTI45_01925"/>
<keyword evidence="2" id="KW-1185">Reference proteome</keyword>
<protein>
    <submittedName>
        <fullName evidence="1">Uncharacterized protein</fullName>
    </submittedName>
</protein>
<name>A0A1E3L6N3_9BACL</name>
<comment type="caution">
    <text evidence="1">The sequence shown here is derived from an EMBL/GenBank/DDBJ whole genome shotgun (WGS) entry which is preliminary data.</text>
</comment>
<dbReference type="AlphaFoldDB" id="A0A1E3L6N3"/>
<reference evidence="1 2" key="1">
    <citation type="submission" date="2016-08" db="EMBL/GenBank/DDBJ databases">
        <title>Genome sequencing of Paenibacillus sp. TI45-13ar, isolated from Korean traditional nuruk.</title>
        <authorList>
            <person name="Kim S.-J."/>
        </authorList>
    </citation>
    <scope>NUCLEOTIDE SEQUENCE [LARGE SCALE GENOMIC DNA]</scope>
    <source>
        <strain evidence="1 2">TI45-13ar</strain>
    </source>
</reference>
<proteinExistence type="predicted"/>
<dbReference type="Proteomes" id="UP000094578">
    <property type="component" value="Unassembled WGS sequence"/>
</dbReference>
<organism evidence="1 2">
    <name type="scientific">Paenibacillus nuruki</name>
    <dbReference type="NCBI Taxonomy" id="1886670"/>
    <lineage>
        <taxon>Bacteria</taxon>
        <taxon>Bacillati</taxon>
        <taxon>Bacillota</taxon>
        <taxon>Bacilli</taxon>
        <taxon>Bacillales</taxon>
        <taxon>Paenibacillaceae</taxon>
        <taxon>Paenibacillus</taxon>
    </lineage>
</organism>
<dbReference type="EMBL" id="MDER01000035">
    <property type="protein sequence ID" value="ODP28630.1"/>
    <property type="molecule type" value="Genomic_DNA"/>
</dbReference>
<sequence length="35" mass="3989">MQHVRLSVKLKDVADHHSFASLSEIIQQALTIMIQ</sequence>